<evidence type="ECO:0000313" key="2">
    <source>
        <dbReference type="Proteomes" id="UP000062317"/>
    </source>
</evidence>
<gene>
    <name evidence="1" type="ORF">WT27_09915</name>
</gene>
<name>A0A105V8T7_9BURK</name>
<dbReference type="Proteomes" id="UP000062317">
    <property type="component" value="Unassembled WGS sequence"/>
</dbReference>
<comment type="caution">
    <text evidence="1">The sequence shown here is derived from an EMBL/GenBank/DDBJ whole genome shotgun (WGS) entry which is preliminary data.</text>
</comment>
<protein>
    <submittedName>
        <fullName evidence="1">Uncharacterized protein</fullName>
    </submittedName>
</protein>
<dbReference type="AlphaFoldDB" id="A0A105V8T7"/>
<proteinExistence type="predicted"/>
<organism evidence="1 2">
    <name type="scientific">Burkholderia territorii</name>
    <dbReference type="NCBI Taxonomy" id="1503055"/>
    <lineage>
        <taxon>Bacteria</taxon>
        <taxon>Pseudomonadati</taxon>
        <taxon>Pseudomonadota</taxon>
        <taxon>Betaproteobacteria</taxon>
        <taxon>Burkholderiales</taxon>
        <taxon>Burkholderiaceae</taxon>
        <taxon>Burkholderia</taxon>
        <taxon>Burkholderia cepacia complex</taxon>
    </lineage>
</organism>
<accession>A0A105V8T7</accession>
<dbReference type="EMBL" id="LPEQ01000100">
    <property type="protein sequence ID" value="KVV43468.1"/>
    <property type="molecule type" value="Genomic_DNA"/>
</dbReference>
<reference evidence="1 2" key="1">
    <citation type="submission" date="2015-11" db="EMBL/GenBank/DDBJ databases">
        <title>Expanding the genomic diversity of Burkholderia species for the development of highly accurate diagnostics.</title>
        <authorList>
            <person name="Sahl J."/>
            <person name="Keim P."/>
            <person name="Wagner D."/>
        </authorList>
    </citation>
    <scope>NUCLEOTIDE SEQUENCE [LARGE SCALE GENOMIC DNA]</scope>
    <source>
        <strain evidence="1 2">MSMB1301WGS</strain>
    </source>
</reference>
<sequence>MAGAAGKAGGATGSSAVMRAGAANMIGATASVAIDTVRVTCASTLLRNISMTIINHENEQCLCVDGPLRGHAFPANSVAVGYSYRDESYANVPSIIASYERKPLIRQTADGPETRDFFVFDGAQDAKGNEVRAGLSDAEALAVTLATPVLYWKSSH</sequence>
<keyword evidence="2" id="KW-1185">Reference proteome</keyword>
<evidence type="ECO:0000313" key="1">
    <source>
        <dbReference type="EMBL" id="KVV43468.1"/>
    </source>
</evidence>